<protein>
    <submittedName>
        <fullName evidence="7">WD repeat protein</fullName>
    </submittedName>
</protein>
<keyword evidence="8" id="KW-1185">Reference proteome</keyword>
<evidence type="ECO:0000256" key="5">
    <source>
        <dbReference type="PROSITE-ProRule" id="PRU00221"/>
    </source>
</evidence>
<dbReference type="OrthoDB" id="1367865at2759"/>
<dbReference type="Proteomes" id="UP000019804">
    <property type="component" value="Unassembled WGS sequence"/>
</dbReference>
<evidence type="ECO:0000313" key="7">
    <source>
        <dbReference type="EMBL" id="EYE91070.1"/>
    </source>
</evidence>
<dbReference type="Pfam" id="PF08513">
    <property type="entry name" value="LisH"/>
    <property type="match status" value="1"/>
</dbReference>
<dbReference type="GO" id="GO:0003714">
    <property type="term" value="F:transcription corepressor activity"/>
    <property type="evidence" value="ECO:0007669"/>
    <property type="project" value="InterPro"/>
</dbReference>
<keyword evidence="2 5" id="KW-0853">WD repeat</keyword>
<comment type="subcellular location">
    <subcellularLocation>
        <location evidence="1">Nucleus</location>
    </subcellularLocation>
</comment>
<feature type="region of interest" description="Disordered" evidence="6">
    <location>
        <begin position="152"/>
        <end position="217"/>
    </location>
</feature>
<reference evidence="8" key="1">
    <citation type="journal article" date="2014" name="Nat. Commun.">
        <title>Genomic adaptations of the halophilic Dead Sea filamentous fungus Eurotium rubrum.</title>
        <authorList>
            <person name="Kis-Papo T."/>
            <person name="Weig A.R."/>
            <person name="Riley R."/>
            <person name="Persoh D."/>
            <person name="Salamov A."/>
            <person name="Sun H."/>
            <person name="Lipzen A."/>
            <person name="Wasser S.P."/>
            <person name="Rambold G."/>
            <person name="Grigoriev I.V."/>
            <person name="Nevo E."/>
        </authorList>
    </citation>
    <scope>NUCLEOTIDE SEQUENCE [LARGE SCALE GENOMIC DNA]</scope>
    <source>
        <strain evidence="8">CBS 135680</strain>
    </source>
</reference>
<name>A0A017S4J1_ASPRC</name>
<dbReference type="PANTHER" id="PTHR22846:SF2">
    <property type="entry name" value="F-BOX-LIKE_WD REPEAT-CONTAINING PROTEIN EBI"/>
    <property type="match status" value="1"/>
</dbReference>
<dbReference type="GO" id="GO:0006357">
    <property type="term" value="P:regulation of transcription by RNA polymerase II"/>
    <property type="evidence" value="ECO:0007669"/>
    <property type="project" value="TreeGrafter"/>
</dbReference>
<dbReference type="PROSITE" id="PS50082">
    <property type="entry name" value="WD_REPEATS_2"/>
    <property type="match status" value="1"/>
</dbReference>
<evidence type="ECO:0000256" key="6">
    <source>
        <dbReference type="SAM" id="MobiDB-lite"/>
    </source>
</evidence>
<dbReference type="STRING" id="1388766.A0A017S4J1"/>
<dbReference type="EMBL" id="KK088449">
    <property type="protein sequence ID" value="EYE91070.1"/>
    <property type="molecule type" value="Genomic_DNA"/>
</dbReference>
<gene>
    <name evidence="7" type="ORF">EURHEDRAFT_518700</name>
</gene>
<dbReference type="PROSITE" id="PS50896">
    <property type="entry name" value="LISH"/>
    <property type="match status" value="1"/>
</dbReference>
<dbReference type="InterPro" id="IPR036322">
    <property type="entry name" value="WD40_repeat_dom_sf"/>
</dbReference>
<evidence type="ECO:0000256" key="2">
    <source>
        <dbReference type="ARBA" id="ARBA00022574"/>
    </source>
</evidence>
<sequence length="608" mass="65068">MSHPDLTSHHVNYLIWRYLQESGLGDAAVMLQRAWNHDPQSLPFAPYIRTHALVSLVQKGLQYHELEKSLDKKGNLVPFTPSSYFFGPQPLESESLRTPAGPVEAAAVGADHAALVSPTSKVARDAAINGHLTTEAGKKSRKGDRSDVVAIAATNGDGSSMEIDTNGIHRDQNESPVADATIDNDGDVSMTRSESQGQEPTAPPPPPPPPTLATGHSVGVQISPAKAADLSPGTALLDVAGKDHVTRTLWRPQDPTVVVAAGDTFCSLWKLSSSSQPVPEKLVDGSREDTCVSAVAWDPTGQKLAVATYNDMRGSITMYDVHGHAVDLLPEVPRMITGLHWAESGSHLVVVASDSRVSELALWDDSLRPDMFPAPQVIDGSIYDLSWIGPNQAYACSDGSVYQCQVDSSIHITRTFSSGASDTTWTFIRCASAGPSSSMAVAASSSTASFWVPTHDMRLDDAHQGDITALELRADSRQSPFVLASSSADDTVKIWHIDPESKRFECIHRLFLGPSIPALVGCFSPDGYALAAASKDRLYIWNAERGGSAMATWTLPGSEDAKQGPDQAINGHNGTADSLPDRSLSWDTNGKKLAFGVGHQMAIVNLQR</sequence>
<dbReference type="RefSeq" id="XP_040634760.1">
    <property type="nucleotide sequence ID" value="XM_040786708.1"/>
</dbReference>
<dbReference type="InterPro" id="IPR001680">
    <property type="entry name" value="WD40_rpt"/>
</dbReference>
<dbReference type="SMART" id="SM00320">
    <property type="entry name" value="WD40"/>
    <property type="match status" value="5"/>
</dbReference>
<dbReference type="PANTHER" id="PTHR22846">
    <property type="entry name" value="WD40 REPEAT PROTEIN"/>
    <property type="match status" value="1"/>
</dbReference>
<dbReference type="SUPFAM" id="SSF50978">
    <property type="entry name" value="WD40 repeat-like"/>
    <property type="match status" value="1"/>
</dbReference>
<dbReference type="Gene3D" id="2.130.10.10">
    <property type="entry name" value="YVTN repeat-like/Quinoprotein amine dehydrogenase"/>
    <property type="match status" value="1"/>
</dbReference>
<dbReference type="GO" id="GO:0034967">
    <property type="term" value="C:Set3 complex"/>
    <property type="evidence" value="ECO:0007669"/>
    <property type="project" value="TreeGrafter"/>
</dbReference>
<dbReference type="InterPro" id="IPR015943">
    <property type="entry name" value="WD40/YVTN_repeat-like_dom_sf"/>
</dbReference>
<dbReference type="AlphaFoldDB" id="A0A017S4J1"/>
<accession>A0A017S4J1</accession>
<evidence type="ECO:0000256" key="1">
    <source>
        <dbReference type="ARBA" id="ARBA00004123"/>
    </source>
</evidence>
<feature type="compositionally biased region" description="Polar residues" evidence="6">
    <location>
        <begin position="190"/>
        <end position="199"/>
    </location>
</feature>
<organism evidence="7 8">
    <name type="scientific">Aspergillus ruber (strain CBS 135680)</name>
    <dbReference type="NCBI Taxonomy" id="1388766"/>
    <lineage>
        <taxon>Eukaryota</taxon>
        <taxon>Fungi</taxon>
        <taxon>Dikarya</taxon>
        <taxon>Ascomycota</taxon>
        <taxon>Pezizomycotina</taxon>
        <taxon>Eurotiomycetes</taxon>
        <taxon>Eurotiomycetidae</taxon>
        <taxon>Eurotiales</taxon>
        <taxon>Aspergillaceae</taxon>
        <taxon>Aspergillus</taxon>
        <taxon>Aspergillus subgen. Aspergillus</taxon>
    </lineage>
</organism>
<proteinExistence type="predicted"/>
<feature type="compositionally biased region" description="Pro residues" evidence="6">
    <location>
        <begin position="201"/>
        <end position="211"/>
    </location>
</feature>
<keyword evidence="3" id="KW-0677">Repeat</keyword>
<dbReference type="Gene3D" id="1.20.960.30">
    <property type="match status" value="1"/>
</dbReference>
<dbReference type="HOGENOM" id="CLU_018409_1_0_1"/>
<feature type="region of interest" description="Disordered" evidence="6">
    <location>
        <begin position="558"/>
        <end position="582"/>
    </location>
</feature>
<evidence type="ECO:0000256" key="3">
    <source>
        <dbReference type="ARBA" id="ARBA00022737"/>
    </source>
</evidence>
<feature type="repeat" description="WD" evidence="5">
    <location>
        <begin position="460"/>
        <end position="505"/>
    </location>
</feature>
<keyword evidence="4" id="KW-0539">Nucleus</keyword>
<dbReference type="InterPro" id="IPR045183">
    <property type="entry name" value="Ebi-like"/>
</dbReference>
<dbReference type="GeneID" id="63701832"/>
<evidence type="ECO:0000313" key="8">
    <source>
        <dbReference type="Proteomes" id="UP000019804"/>
    </source>
</evidence>
<dbReference type="Pfam" id="PF00400">
    <property type="entry name" value="WD40"/>
    <property type="match status" value="1"/>
</dbReference>
<evidence type="ECO:0000256" key="4">
    <source>
        <dbReference type="ARBA" id="ARBA00023242"/>
    </source>
</evidence>
<dbReference type="InterPro" id="IPR006594">
    <property type="entry name" value="LisH"/>
</dbReference>
<dbReference type="FunFam" id="2.130.10.10:FF:001908">
    <property type="entry name" value="WD repeat protein (AFU_orthologue AFUA_6G12600)"/>
    <property type="match status" value="1"/>
</dbReference>